<gene>
    <name evidence="2" type="ORF">DFH08DRAFT_890616</name>
</gene>
<proteinExistence type="predicted"/>
<reference evidence="2" key="1">
    <citation type="submission" date="2023-03" db="EMBL/GenBank/DDBJ databases">
        <title>Massive genome expansion in bonnet fungi (Mycena s.s.) driven by repeated elements and novel gene families across ecological guilds.</title>
        <authorList>
            <consortium name="Lawrence Berkeley National Laboratory"/>
            <person name="Harder C.B."/>
            <person name="Miyauchi S."/>
            <person name="Viragh M."/>
            <person name="Kuo A."/>
            <person name="Thoen E."/>
            <person name="Andreopoulos B."/>
            <person name="Lu D."/>
            <person name="Skrede I."/>
            <person name="Drula E."/>
            <person name="Henrissat B."/>
            <person name="Morin E."/>
            <person name="Kohler A."/>
            <person name="Barry K."/>
            <person name="LaButti K."/>
            <person name="Morin E."/>
            <person name="Salamov A."/>
            <person name="Lipzen A."/>
            <person name="Mereny Z."/>
            <person name="Hegedus B."/>
            <person name="Baldrian P."/>
            <person name="Stursova M."/>
            <person name="Weitz H."/>
            <person name="Taylor A."/>
            <person name="Grigoriev I.V."/>
            <person name="Nagy L.G."/>
            <person name="Martin F."/>
            <person name="Kauserud H."/>
        </authorList>
    </citation>
    <scope>NUCLEOTIDE SEQUENCE</scope>
    <source>
        <strain evidence="2">CBHHK002</strain>
    </source>
</reference>
<sequence>MLGSRPVISLFLFSLIFPLVTANPVPTARHVSVRQSQNQTQTFPGGVSDAQCTNFGCSQVQSFMANKTGVDLCTDEFTSLLTDCLECEAPLHNITREGLQATMDAFASTCSSEGHPVLHDNIPPFTNGARRMHMAPSLFGVAAMAICAAFT</sequence>
<name>A0AAD7EGG5_9AGAR</name>
<dbReference type="Proteomes" id="UP001218218">
    <property type="component" value="Unassembled WGS sequence"/>
</dbReference>
<evidence type="ECO:0000256" key="1">
    <source>
        <dbReference type="SAM" id="SignalP"/>
    </source>
</evidence>
<comment type="caution">
    <text evidence="2">The sequence shown here is derived from an EMBL/GenBank/DDBJ whole genome shotgun (WGS) entry which is preliminary data.</text>
</comment>
<keyword evidence="1" id="KW-0732">Signal</keyword>
<feature type="signal peptide" evidence="1">
    <location>
        <begin position="1"/>
        <end position="22"/>
    </location>
</feature>
<protein>
    <submittedName>
        <fullName evidence="2">Uncharacterized protein</fullName>
    </submittedName>
</protein>
<organism evidence="2 3">
    <name type="scientific">Mycena albidolilacea</name>
    <dbReference type="NCBI Taxonomy" id="1033008"/>
    <lineage>
        <taxon>Eukaryota</taxon>
        <taxon>Fungi</taxon>
        <taxon>Dikarya</taxon>
        <taxon>Basidiomycota</taxon>
        <taxon>Agaricomycotina</taxon>
        <taxon>Agaricomycetes</taxon>
        <taxon>Agaricomycetidae</taxon>
        <taxon>Agaricales</taxon>
        <taxon>Marasmiineae</taxon>
        <taxon>Mycenaceae</taxon>
        <taxon>Mycena</taxon>
    </lineage>
</organism>
<keyword evidence="3" id="KW-1185">Reference proteome</keyword>
<evidence type="ECO:0000313" key="2">
    <source>
        <dbReference type="EMBL" id="KAJ7319237.1"/>
    </source>
</evidence>
<dbReference type="AlphaFoldDB" id="A0AAD7EGG5"/>
<evidence type="ECO:0000313" key="3">
    <source>
        <dbReference type="Proteomes" id="UP001218218"/>
    </source>
</evidence>
<dbReference type="EMBL" id="JARIHO010000054">
    <property type="protein sequence ID" value="KAJ7319237.1"/>
    <property type="molecule type" value="Genomic_DNA"/>
</dbReference>
<accession>A0AAD7EGG5</accession>
<feature type="chain" id="PRO_5041903288" evidence="1">
    <location>
        <begin position="23"/>
        <end position="151"/>
    </location>
</feature>